<dbReference type="EMBL" id="BART01034935">
    <property type="protein sequence ID" value="GAH09247.1"/>
    <property type="molecule type" value="Genomic_DNA"/>
</dbReference>
<feature type="non-terminal residue" evidence="2">
    <location>
        <position position="1"/>
    </location>
</feature>
<feature type="region of interest" description="Disordered" evidence="1">
    <location>
        <begin position="20"/>
        <end position="44"/>
    </location>
</feature>
<dbReference type="Gene3D" id="3.40.50.150">
    <property type="entry name" value="Vaccinia Virus protein VP39"/>
    <property type="match status" value="1"/>
</dbReference>
<sequence>LDAIRKPLSEATLLRIRQRNIENQPGGPKTLALRGERSESRNANRPIDIARSLSRKSRKFADIVDEEGLTKHEVAVGRSDRSYVDPLHVKEYNPRGKNPGDLWRIPTMPFPAAHFSTFPPSLVEPMVKAGCPRWVCSKCGEPRTRISEPSPEYAEKLGKSVHDHKDDLKRGMRYDQVLDAEYVTVGWSDCGCGEGWVGGVL</sequence>
<organism evidence="2">
    <name type="scientific">marine sediment metagenome</name>
    <dbReference type="NCBI Taxonomy" id="412755"/>
    <lineage>
        <taxon>unclassified sequences</taxon>
        <taxon>metagenomes</taxon>
        <taxon>ecological metagenomes</taxon>
    </lineage>
</organism>
<accession>X1CN89</accession>
<gene>
    <name evidence="2" type="ORF">S01H4_59542</name>
</gene>
<dbReference type="InterPro" id="IPR029063">
    <property type="entry name" value="SAM-dependent_MTases_sf"/>
</dbReference>
<evidence type="ECO:0000256" key="1">
    <source>
        <dbReference type="SAM" id="MobiDB-lite"/>
    </source>
</evidence>
<comment type="caution">
    <text evidence="2">The sequence shown here is derived from an EMBL/GenBank/DDBJ whole genome shotgun (WGS) entry which is preliminary data.</text>
</comment>
<protein>
    <submittedName>
        <fullName evidence="2">Uncharacterized protein</fullName>
    </submittedName>
</protein>
<reference evidence="2" key="1">
    <citation type="journal article" date="2014" name="Front. Microbiol.">
        <title>High frequency of phylogenetically diverse reductive dehalogenase-homologous genes in deep subseafloor sedimentary metagenomes.</title>
        <authorList>
            <person name="Kawai M."/>
            <person name="Futagami T."/>
            <person name="Toyoda A."/>
            <person name="Takaki Y."/>
            <person name="Nishi S."/>
            <person name="Hori S."/>
            <person name="Arai W."/>
            <person name="Tsubouchi T."/>
            <person name="Morono Y."/>
            <person name="Uchiyama I."/>
            <person name="Ito T."/>
            <person name="Fujiyama A."/>
            <person name="Inagaki F."/>
            <person name="Takami H."/>
        </authorList>
    </citation>
    <scope>NUCLEOTIDE SEQUENCE</scope>
    <source>
        <strain evidence="2">Expedition CK06-06</strain>
    </source>
</reference>
<name>X1CN89_9ZZZZ</name>
<feature type="non-terminal residue" evidence="2">
    <location>
        <position position="201"/>
    </location>
</feature>
<dbReference type="AlphaFoldDB" id="X1CN89"/>
<evidence type="ECO:0000313" key="2">
    <source>
        <dbReference type="EMBL" id="GAH09247.1"/>
    </source>
</evidence>
<proteinExistence type="predicted"/>